<organism evidence="5 6">
    <name type="scientific">Enterovibrio norvegicus DSM 15893</name>
    <dbReference type="NCBI Taxonomy" id="1121869"/>
    <lineage>
        <taxon>Bacteria</taxon>
        <taxon>Pseudomonadati</taxon>
        <taxon>Pseudomonadota</taxon>
        <taxon>Gammaproteobacteria</taxon>
        <taxon>Vibrionales</taxon>
        <taxon>Vibrionaceae</taxon>
        <taxon>Enterovibrio</taxon>
    </lineage>
</organism>
<evidence type="ECO:0000256" key="3">
    <source>
        <dbReference type="PIRNR" id="PIRNR002070"/>
    </source>
</evidence>
<protein>
    <recommendedName>
        <fullName evidence="2 3">Single-stranded DNA-binding protein</fullName>
        <shortName evidence="2">SSB</shortName>
    </recommendedName>
</protein>
<dbReference type="PIRSF" id="PIRSF002070">
    <property type="entry name" value="SSB"/>
    <property type="match status" value="1"/>
</dbReference>
<keyword evidence="2" id="KW-0235">DNA replication</keyword>
<feature type="region of interest" description="Disordered" evidence="4">
    <location>
        <begin position="111"/>
        <end position="178"/>
    </location>
</feature>
<dbReference type="GO" id="GO:0006310">
    <property type="term" value="P:DNA recombination"/>
    <property type="evidence" value="ECO:0007669"/>
    <property type="project" value="UniProtKB-UniRule"/>
</dbReference>
<comment type="subunit">
    <text evidence="2">Homotetramer.</text>
</comment>
<name>A0A1I5R1Q5_9GAMM</name>
<dbReference type="InterPro" id="IPR012340">
    <property type="entry name" value="NA-bd_OB-fold"/>
</dbReference>
<sequence length="178" mass="19902">MASRGVNKVILIGNLGNDPEVRYLPNGGAVANLTVATSETWRDKSTGENKEMTEWHRVVMYRRLAEIAGEYLKKGSKVYLEGRLQTRKWQGQDGQDRYTTEIVANEMQMLDSRSGGGMGGGQGQGQQPAQQNAQQQGGNWGQPQQPSYQQKPQQQAPQQQNQAPQYNDMPDFDDDIPF</sequence>
<proteinExistence type="inferred from homology"/>
<dbReference type="PROSITE" id="PS50935">
    <property type="entry name" value="SSB"/>
    <property type="match status" value="1"/>
</dbReference>
<keyword evidence="1 2" id="KW-0238">DNA-binding</keyword>
<keyword evidence="2" id="KW-0233">DNA recombination</keyword>
<feature type="compositionally biased region" description="Gly residues" evidence="4">
    <location>
        <begin position="114"/>
        <end position="124"/>
    </location>
</feature>
<dbReference type="GeneID" id="35871002"/>
<feature type="compositionally biased region" description="Low complexity" evidence="4">
    <location>
        <begin position="125"/>
        <end position="167"/>
    </location>
</feature>
<dbReference type="OrthoDB" id="9809878at2"/>
<dbReference type="Proteomes" id="UP000182692">
    <property type="component" value="Unassembled WGS sequence"/>
</dbReference>
<keyword evidence="2" id="KW-0234">DNA repair</keyword>
<comment type="function">
    <text evidence="2">Plays an important role in DNA replication, recombination and repair. Binds to ssDNA and to an array of partner proteins to recruit them to their sites of action during DNA metabolism.</text>
</comment>
<evidence type="ECO:0000256" key="2">
    <source>
        <dbReference type="HAMAP-Rule" id="MF_00984"/>
    </source>
</evidence>
<evidence type="ECO:0000313" key="6">
    <source>
        <dbReference type="Proteomes" id="UP000182692"/>
    </source>
</evidence>
<dbReference type="InterPro" id="IPR000424">
    <property type="entry name" value="Primosome_PriB/ssb"/>
</dbReference>
<dbReference type="NCBIfam" id="TIGR00621">
    <property type="entry name" value="ssb"/>
    <property type="match status" value="1"/>
</dbReference>
<dbReference type="PANTHER" id="PTHR10302:SF27">
    <property type="entry name" value="SINGLE-STRANDED DNA-BINDING PROTEIN"/>
    <property type="match status" value="1"/>
</dbReference>
<dbReference type="STRING" id="1121869.SAMN03084138_02419"/>
<dbReference type="PANTHER" id="PTHR10302">
    <property type="entry name" value="SINGLE-STRANDED DNA-BINDING PROTEIN"/>
    <property type="match status" value="1"/>
</dbReference>
<comment type="caution">
    <text evidence="2">Lacks conserved residue(s) required for the propagation of feature annotation.</text>
</comment>
<dbReference type="Gene3D" id="2.40.50.140">
    <property type="entry name" value="Nucleic acid-binding proteins"/>
    <property type="match status" value="1"/>
</dbReference>
<dbReference type="EMBL" id="FOWR01000016">
    <property type="protein sequence ID" value="SFP52433.1"/>
    <property type="molecule type" value="Genomic_DNA"/>
</dbReference>
<reference evidence="5 6" key="1">
    <citation type="submission" date="2016-10" db="EMBL/GenBank/DDBJ databases">
        <authorList>
            <person name="de Groot N.N."/>
        </authorList>
    </citation>
    <scope>NUCLEOTIDE SEQUENCE [LARGE SCALE GENOMIC DNA]</scope>
    <source>
        <strain evidence="5 6">DSM 15893</strain>
    </source>
</reference>
<evidence type="ECO:0000256" key="4">
    <source>
        <dbReference type="SAM" id="MobiDB-lite"/>
    </source>
</evidence>
<evidence type="ECO:0000256" key="1">
    <source>
        <dbReference type="ARBA" id="ARBA00023125"/>
    </source>
</evidence>
<dbReference type="HAMAP" id="MF_00984">
    <property type="entry name" value="SSB"/>
    <property type="match status" value="1"/>
</dbReference>
<gene>
    <name evidence="5" type="ORF">SAMN03084138_02419</name>
</gene>
<dbReference type="CDD" id="cd04496">
    <property type="entry name" value="SSB_OBF"/>
    <property type="match status" value="1"/>
</dbReference>
<dbReference type="InterPro" id="IPR011344">
    <property type="entry name" value="ssDNA-bd"/>
</dbReference>
<dbReference type="GO" id="GO:0006281">
    <property type="term" value="P:DNA repair"/>
    <property type="evidence" value="ECO:0007669"/>
    <property type="project" value="UniProtKB-UniRule"/>
</dbReference>
<dbReference type="Pfam" id="PF00436">
    <property type="entry name" value="SSB"/>
    <property type="match status" value="1"/>
</dbReference>
<keyword evidence="2" id="KW-0227">DNA damage</keyword>
<dbReference type="GO" id="GO:0006260">
    <property type="term" value="P:DNA replication"/>
    <property type="evidence" value="ECO:0007669"/>
    <property type="project" value="UniProtKB-UniRule"/>
</dbReference>
<dbReference type="SUPFAM" id="SSF50249">
    <property type="entry name" value="Nucleic acid-binding proteins"/>
    <property type="match status" value="1"/>
</dbReference>
<dbReference type="GO" id="GO:0009295">
    <property type="term" value="C:nucleoid"/>
    <property type="evidence" value="ECO:0007669"/>
    <property type="project" value="TreeGrafter"/>
</dbReference>
<dbReference type="GO" id="GO:0003697">
    <property type="term" value="F:single-stranded DNA binding"/>
    <property type="evidence" value="ECO:0007669"/>
    <property type="project" value="UniProtKB-UniRule"/>
</dbReference>
<accession>A0A1I5R1Q5</accession>
<feature type="short sequence motif" description="Important for interaction with partner proteins" evidence="2">
    <location>
        <begin position="173"/>
        <end position="178"/>
    </location>
</feature>
<evidence type="ECO:0000313" key="5">
    <source>
        <dbReference type="EMBL" id="SFP52433.1"/>
    </source>
</evidence>
<dbReference type="AlphaFoldDB" id="A0A1I5R1Q5"/>
<dbReference type="RefSeq" id="WP_017014374.1">
    <property type="nucleotide sequence ID" value="NZ_FOWR01000016.1"/>
</dbReference>